<dbReference type="InterPro" id="IPR050378">
    <property type="entry name" value="Metallo-dep_Hydrolases_sf"/>
</dbReference>
<dbReference type="InterPro" id="IPR032466">
    <property type="entry name" value="Metal_Hydrolase"/>
</dbReference>
<evidence type="ECO:0000256" key="4">
    <source>
        <dbReference type="ARBA" id="ARBA00022801"/>
    </source>
</evidence>
<feature type="modified residue" description="N6-carboxylysine" evidence="5">
    <location>
        <position position="151"/>
    </location>
</feature>
<evidence type="ECO:0000256" key="3">
    <source>
        <dbReference type="ARBA" id="ARBA00022723"/>
    </source>
</evidence>
<proteinExistence type="inferred from homology"/>
<evidence type="ECO:0000256" key="2">
    <source>
        <dbReference type="ARBA" id="ARBA00008829"/>
    </source>
</evidence>
<gene>
    <name evidence="7" type="primary">hydA</name>
    <name evidence="7" type="ORF">HMPREF9498_02795</name>
</gene>
<dbReference type="InterPro" id="IPR011059">
    <property type="entry name" value="Metal-dep_hydrolase_composite"/>
</dbReference>
<dbReference type="HOGENOM" id="CLU_015572_2_0_9"/>
<comment type="caution">
    <text evidence="7">The sequence shown here is derived from an EMBL/GenBank/DDBJ whole genome shotgun (WGS) entry which is preliminary data.</text>
</comment>
<protein>
    <submittedName>
        <fullName evidence="7">Dihydropyrimidinase</fullName>
        <ecNumber evidence="7">3.5.2.2</ecNumber>
    </submittedName>
</protein>
<comment type="similarity">
    <text evidence="2">Belongs to the metallo-dependent hydrolases superfamily. Hydantoinase/dihydropyrimidinase family.</text>
</comment>
<sequence>MSILLKGGTVVSAYNRRQLDIRIDGEQIVEMGANLPVENSQIEDVTGCYVLPGFIDAHTHLELNNGKGSLSTADNFTTGSQAAVAKGTTTVIDMATPNKGGSLKDCLATWNQLAEGKSSCDYTYHMSMIEWKPTIAAEIQEMIAAGITSFKMYMAYDNLRTTDAEIFEAMKEIKKVNGMLGVHCENGDLVDELIQSYVSQGKLTPHYHPLSRPAAVEAEAVARYLMIAEMADLSVNIVHLSTKRSLEAVERARQRGQSVYVETCPQYLLLDDHLYDAPNFEAAKYVCSPPLRKREDHRLCGKGLKRGQSIQYRQITAALIFTDKKQLAKMILVKFPMGCQVLKRDQN</sequence>
<organism evidence="7 8">
    <name type="scientific">Enterococcus faecalis TX4248</name>
    <dbReference type="NCBI Taxonomy" id="749495"/>
    <lineage>
        <taxon>Bacteria</taxon>
        <taxon>Bacillati</taxon>
        <taxon>Bacillota</taxon>
        <taxon>Bacilli</taxon>
        <taxon>Lactobacillales</taxon>
        <taxon>Enterococcaceae</taxon>
        <taxon>Enterococcus</taxon>
    </lineage>
</organism>
<dbReference type="AlphaFoldDB" id="A0A125W2W2"/>
<dbReference type="GO" id="GO:0004157">
    <property type="term" value="F:dihydropyrimidinase activity"/>
    <property type="evidence" value="ECO:0007669"/>
    <property type="project" value="UniProtKB-EC"/>
</dbReference>
<dbReference type="RefSeq" id="WP_002402541.1">
    <property type="nucleotide sequence ID" value="NZ_GL454487.1"/>
</dbReference>
<dbReference type="InterPro" id="IPR006680">
    <property type="entry name" value="Amidohydro-rel"/>
</dbReference>
<comment type="PTM">
    <text evidence="5">Carbamylation allows a single lysine to coordinate two divalent metal cations.</text>
</comment>
<evidence type="ECO:0000259" key="6">
    <source>
        <dbReference type="Pfam" id="PF01979"/>
    </source>
</evidence>
<evidence type="ECO:0000256" key="1">
    <source>
        <dbReference type="ARBA" id="ARBA00001947"/>
    </source>
</evidence>
<dbReference type="NCBIfam" id="TIGR02033">
    <property type="entry name" value="D-hydantoinase"/>
    <property type="match status" value="1"/>
</dbReference>
<dbReference type="Proteomes" id="UP000004846">
    <property type="component" value="Unassembled WGS sequence"/>
</dbReference>
<dbReference type="Pfam" id="PF01979">
    <property type="entry name" value="Amidohydro_1"/>
    <property type="match status" value="1"/>
</dbReference>
<dbReference type="GO" id="GO:0046872">
    <property type="term" value="F:metal ion binding"/>
    <property type="evidence" value="ECO:0007669"/>
    <property type="project" value="UniProtKB-KW"/>
</dbReference>
<dbReference type="EMBL" id="AEBR01000102">
    <property type="protein sequence ID" value="EFM81653.1"/>
    <property type="molecule type" value="Genomic_DNA"/>
</dbReference>
<feature type="domain" description="Amidohydrolase-related" evidence="6">
    <location>
        <begin position="49"/>
        <end position="258"/>
    </location>
</feature>
<dbReference type="GO" id="GO:0005829">
    <property type="term" value="C:cytosol"/>
    <property type="evidence" value="ECO:0007669"/>
    <property type="project" value="TreeGrafter"/>
</dbReference>
<accession>A0A125W2W2</accession>
<keyword evidence="3" id="KW-0479">Metal-binding</keyword>
<dbReference type="InterPro" id="IPR011778">
    <property type="entry name" value="Hydantoinase/dihydroPyrase"/>
</dbReference>
<dbReference type="PANTHER" id="PTHR11647:SF1">
    <property type="entry name" value="COLLAPSIN RESPONSE MEDIATOR PROTEIN"/>
    <property type="match status" value="1"/>
</dbReference>
<dbReference type="SUPFAM" id="SSF51556">
    <property type="entry name" value="Metallo-dependent hydrolases"/>
    <property type="match status" value="1"/>
</dbReference>
<dbReference type="PANTHER" id="PTHR11647">
    <property type="entry name" value="HYDRANTOINASE/DIHYDROPYRIMIDINASE FAMILY MEMBER"/>
    <property type="match status" value="1"/>
</dbReference>
<reference evidence="8" key="1">
    <citation type="submission" date="2010-07" db="EMBL/GenBank/DDBJ databases">
        <authorList>
            <person name="Weinstock G."/>
            <person name="Sodergren E."/>
            <person name="Clifton S."/>
            <person name="Fulton L."/>
            <person name="Fulton B."/>
            <person name="Courtney L."/>
            <person name="Fronick C."/>
            <person name="Harrison M."/>
            <person name="Strong C."/>
            <person name="Farmer C."/>
            <person name="Delahaunty K."/>
            <person name="Markovic C."/>
            <person name="Hall O."/>
            <person name="Minx P."/>
            <person name="Tomlinson C."/>
            <person name="Mitreva M."/>
            <person name="Hou S."/>
            <person name="Chen J."/>
            <person name="Wollam A."/>
            <person name="Pepin K.H."/>
            <person name="Johnson M."/>
            <person name="Bhonagiri V."/>
            <person name="Zhang X."/>
            <person name="Suruliraj S."/>
            <person name="Warren W."/>
            <person name="Chinwalla A."/>
            <person name="Mardis E.R."/>
            <person name="Wilson R.K."/>
        </authorList>
    </citation>
    <scope>NUCLEOTIDE SEQUENCE [LARGE SCALE GENOMIC DNA]</scope>
    <source>
        <strain evidence="8">TX4248</strain>
    </source>
</reference>
<evidence type="ECO:0000256" key="5">
    <source>
        <dbReference type="PIRSR" id="PIRSR611778-50"/>
    </source>
</evidence>
<name>A0A125W2W2_ENTFL</name>
<evidence type="ECO:0000313" key="8">
    <source>
        <dbReference type="Proteomes" id="UP000004846"/>
    </source>
</evidence>
<dbReference type="SUPFAM" id="SSF51338">
    <property type="entry name" value="Composite domain of metallo-dependent hydrolases"/>
    <property type="match status" value="1"/>
</dbReference>
<dbReference type="FunFam" id="3.20.20.140:FF:000174">
    <property type="entry name" value="Dihydropyrimidinase-related protein 2"/>
    <property type="match status" value="1"/>
</dbReference>
<dbReference type="Gene3D" id="3.20.20.140">
    <property type="entry name" value="Metal-dependent hydrolases"/>
    <property type="match status" value="1"/>
</dbReference>
<dbReference type="EC" id="3.5.2.2" evidence="7"/>
<comment type="cofactor">
    <cofactor evidence="1">
        <name>Zn(2+)</name>
        <dbReference type="ChEBI" id="CHEBI:29105"/>
    </cofactor>
</comment>
<keyword evidence="4 7" id="KW-0378">Hydrolase</keyword>
<evidence type="ECO:0000313" key="7">
    <source>
        <dbReference type="EMBL" id="EFM81653.1"/>
    </source>
</evidence>